<dbReference type="InterPro" id="IPR017519">
    <property type="entry name" value="CHP03085"/>
</dbReference>
<dbReference type="InterPro" id="IPR034660">
    <property type="entry name" value="DinB/YfiT-like"/>
</dbReference>
<dbReference type="InterPro" id="IPR024344">
    <property type="entry name" value="MDMPI_metal-binding"/>
</dbReference>
<evidence type="ECO:0000259" key="1">
    <source>
        <dbReference type="Pfam" id="PF11716"/>
    </source>
</evidence>
<dbReference type="NCBIfam" id="TIGR03085">
    <property type="entry name" value="TIGR03085 family metal-binding protein"/>
    <property type="match status" value="1"/>
</dbReference>
<sequence>MATSFARRERTALCDLALALGPDAPTRCTGWSVRDLLAHLLVREHHPLAASGIAVPAFSGATERAMAEESGAPFAQMVERLRTPALLLRVPGADTLLSAVELFVHHEDLRRATDDWHPRPLDAAASRLLWRFARAGGRVLVRPAGVPVRLVRADTGASATVRRGEDPVVVTGLPAELVLMLFDRPAHGLQYAGPAGRVSALRSADLGA</sequence>
<dbReference type="AlphaFoldDB" id="A0A6J4P0L7"/>
<reference evidence="2" key="1">
    <citation type="submission" date="2020-02" db="EMBL/GenBank/DDBJ databases">
        <authorList>
            <person name="Meier V. D."/>
        </authorList>
    </citation>
    <scope>NUCLEOTIDE SEQUENCE</scope>
    <source>
        <strain evidence="2">AVDCRST_MAG06</strain>
    </source>
</reference>
<protein>
    <recommendedName>
        <fullName evidence="1">Mycothiol-dependent maleylpyruvate isomerase metal-binding domain-containing protein</fullName>
    </recommendedName>
</protein>
<proteinExistence type="predicted"/>
<accession>A0A6J4P0L7</accession>
<dbReference type="GO" id="GO:0046872">
    <property type="term" value="F:metal ion binding"/>
    <property type="evidence" value="ECO:0007669"/>
    <property type="project" value="InterPro"/>
</dbReference>
<name>A0A6J4P0L7_9ACTN</name>
<feature type="domain" description="Mycothiol-dependent maleylpyruvate isomerase metal-binding" evidence="1">
    <location>
        <begin position="8"/>
        <end position="81"/>
    </location>
</feature>
<dbReference type="EMBL" id="CADCUP010000147">
    <property type="protein sequence ID" value="CAA9400928.1"/>
    <property type="molecule type" value="Genomic_DNA"/>
</dbReference>
<dbReference type="Pfam" id="PF11716">
    <property type="entry name" value="MDMPI_N"/>
    <property type="match status" value="1"/>
</dbReference>
<dbReference type="NCBIfam" id="TIGR03083">
    <property type="entry name" value="maleylpyruvate isomerase family mycothiol-dependent enzyme"/>
    <property type="match status" value="1"/>
</dbReference>
<dbReference type="SUPFAM" id="SSF109854">
    <property type="entry name" value="DinB/YfiT-like putative metalloenzymes"/>
    <property type="match status" value="1"/>
</dbReference>
<evidence type="ECO:0000313" key="2">
    <source>
        <dbReference type="EMBL" id="CAA9400928.1"/>
    </source>
</evidence>
<dbReference type="RefSeq" id="WP_295659305.1">
    <property type="nucleotide sequence ID" value="NZ_CADCUP010000147.1"/>
</dbReference>
<organism evidence="2">
    <name type="scientific">uncultured Nocardioides sp</name>
    <dbReference type="NCBI Taxonomy" id="198441"/>
    <lineage>
        <taxon>Bacteria</taxon>
        <taxon>Bacillati</taxon>
        <taxon>Actinomycetota</taxon>
        <taxon>Actinomycetes</taxon>
        <taxon>Propionibacteriales</taxon>
        <taxon>Nocardioidaceae</taxon>
        <taxon>Nocardioides</taxon>
        <taxon>environmental samples</taxon>
    </lineage>
</organism>
<dbReference type="InterPro" id="IPR017517">
    <property type="entry name" value="Maleyloyr_isom"/>
</dbReference>
<gene>
    <name evidence="2" type="ORF">AVDCRST_MAG06-2176</name>
</gene>